<dbReference type="EMBL" id="JAASRM010000001">
    <property type="protein sequence ID" value="NIK86953.1"/>
    <property type="molecule type" value="Genomic_DNA"/>
</dbReference>
<evidence type="ECO:0000313" key="2">
    <source>
        <dbReference type="Proteomes" id="UP000570514"/>
    </source>
</evidence>
<dbReference type="Proteomes" id="UP000570514">
    <property type="component" value="Unassembled WGS sequence"/>
</dbReference>
<dbReference type="AlphaFoldDB" id="A0A846MUC0"/>
<protein>
    <submittedName>
        <fullName evidence="1">Uncharacterized protein</fullName>
    </submittedName>
</protein>
<accession>A0A846MUC0</accession>
<gene>
    <name evidence="1" type="ORF">FHS83_000271</name>
</gene>
<sequence length="35" mass="4062">MDSSLLLRLSLLFQMGPLLLKDREFVIALLKGMWL</sequence>
<name>A0A846MUC0_9PROT</name>
<reference evidence="1 2" key="1">
    <citation type="submission" date="2020-03" db="EMBL/GenBank/DDBJ databases">
        <title>Genomic Encyclopedia of Type Strains, Phase IV (KMG-IV): sequencing the most valuable type-strain genomes for metagenomic binning, comparative biology and taxonomic classification.</title>
        <authorList>
            <person name="Goeker M."/>
        </authorList>
    </citation>
    <scope>NUCLEOTIDE SEQUENCE [LARGE SCALE GENOMIC DNA]</scope>
    <source>
        <strain evidence="1 2">DSM 19867</strain>
    </source>
</reference>
<proteinExistence type="predicted"/>
<comment type="caution">
    <text evidence="1">The sequence shown here is derived from an EMBL/GenBank/DDBJ whole genome shotgun (WGS) entry which is preliminary data.</text>
</comment>
<evidence type="ECO:0000313" key="1">
    <source>
        <dbReference type="EMBL" id="NIK86953.1"/>
    </source>
</evidence>
<organism evidence="1 2">
    <name type="scientific">Rhizomicrobium palustre</name>
    <dbReference type="NCBI Taxonomy" id="189966"/>
    <lineage>
        <taxon>Bacteria</taxon>
        <taxon>Pseudomonadati</taxon>
        <taxon>Pseudomonadota</taxon>
        <taxon>Alphaproteobacteria</taxon>
        <taxon>Micropepsales</taxon>
        <taxon>Micropepsaceae</taxon>
        <taxon>Rhizomicrobium</taxon>
    </lineage>
</organism>
<keyword evidence="2" id="KW-1185">Reference proteome</keyword>